<gene>
    <name evidence="1" type="ORF">IFM89_032072</name>
</gene>
<dbReference type="EMBL" id="JADFTS010000004">
    <property type="protein sequence ID" value="KAF9611403.1"/>
    <property type="molecule type" value="Genomic_DNA"/>
</dbReference>
<comment type="caution">
    <text evidence="1">The sequence shown here is derived from an EMBL/GenBank/DDBJ whole genome shotgun (WGS) entry which is preliminary data.</text>
</comment>
<dbReference type="Proteomes" id="UP000631114">
    <property type="component" value="Unassembled WGS sequence"/>
</dbReference>
<dbReference type="AlphaFoldDB" id="A0A835I7H7"/>
<evidence type="ECO:0000313" key="1">
    <source>
        <dbReference type="EMBL" id="KAF9611403.1"/>
    </source>
</evidence>
<accession>A0A835I7H7</accession>
<sequence>MFNQSTPSDIVSVFLAFRTARAVRNSLGQVPTGLYNSIFRNNIQQQPQLLLNQHHHPQQQQNLSHGDAQNTGIQELYQSLRSSVNYYPDQSSAATTNLTSMPTSSSSIMEPTVIAGGEFNCWNPQFSWSSVQAATNGTFP</sequence>
<dbReference type="OrthoDB" id="1927254at2759"/>
<evidence type="ECO:0000313" key="2">
    <source>
        <dbReference type="Proteomes" id="UP000631114"/>
    </source>
</evidence>
<protein>
    <submittedName>
        <fullName evidence="1">Uncharacterized protein</fullName>
    </submittedName>
</protein>
<organism evidence="1 2">
    <name type="scientific">Coptis chinensis</name>
    <dbReference type="NCBI Taxonomy" id="261450"/>
    <lineage>
        <taxon>Eukaryota</taxon>
        <taxon>Viridiplantae</taxon>
        <taxon>Streptophyta</taxon>
        <taxon>Embryophyta</taxon>
        <taxon>Tracheophyta</taxon>
        <taxon>Spermatophyta</taxon>
        <taxon>Magnoliopsida</taxon>
        <taxon>Ranunculales</taxon>
        <taxon>Ranunculaceae</taxon>
        <taxon>Coptidoideae</taxon>
        <taxon>Coptis</taxon>
    </lineage>
</organism>
<reference evidence="1 2" key="1">
    <citation type="submission" date="2020-10" db="EMBL/GenBank/DDBJ databases">
        <title>The Coptis chinensis genome and diversification of protoberbering-type alkaloids.</title>
        <authorList>
            <person name="Wang B."/>
            <person name="Shu S."/>
            <person name="Song C."/>
            <person name="Liu Y."/>
        </authorList>
    </citation>
    <scope>NUCLEOTIDE SEQUENCE [LARGE SCALE GENOMIC DNA]</scope>
    <source>
        <strain evidence="1">HL-2020</strain>
        <tissue evidence="1">Leaf</tissue>
    </source>
</reference>
<proteinExistence type="predicted"/>
<name>A0A835I7H7_9MAGN</name>
<keyword evidence="2" id="KW-1185">Reference proteome</keyword>